<gene>
    <name evidence="1" type="ORF">SAMN04488135_109189</name>
</gene>
<reference evidence="1 2" key="1">
    <citation type="submission" date="2016-11" db="EMBL/GenBank/DDBJ databases">
        <authorList>
            <person name="Jaros S."/>
            <person name="Januszkiewicz K."/>
            <person name="Wedrychowicz H."/>
        </authorList>
    </citation>
    <scope>NUCLEOTIDE SEQUENCE [LARGE SCALE GENOMIC DNA]</scope>
    <source>
        <strain evidence="1 2">CGMCC 1.10190</strain>
    </source>
</reference>
<dbReference type="STRING" id="658167.SAMN04488135_109189"/>
<dbReference type="AlphaFoldDB" id="A0A1M5YKJ3"/>
<dbReference type="Proteomes" id="UP000184226">
    <property type="component" value="Unassembled WGS sequence"/>
</dbReference>
<keyword evidence="2" id="KW-1185">Reference proteome</keyword>
<evidence type="ECO:0000313" key="1">
    <source>
        <dbReference type="EMBL" id="SHI12567.1"/>
    </source>
</evidence>
<evidence type="ECO:0000313" key="2">
    <source>
        <dbReference type="Proteomes" id="UP000184226"/>
    </source>
</evidence>
<name>A0A1M5YKJ3_9BURK</name>
<sequence length="77" mass="8225">MASHVLANCVTITRAQSPANYEPDRRLHHFKTASASVAWVSKSVAVFGQFNPPVQFVSEIGILHNAHVAGAIADLDG</sequence>
<protein>
    <submittedName>
        <fullName evidence="1">Uncharacterized protein</fullName>
    </submittedName>
</protein>
<accession>A0A1M5YKJ3</accession>
<proteinExistence type="predicted"/>
<organism evidence="1 2">
    <name type="scientific">Pollutimonas bauzanensis</name>
    <dbReference type="NCBI Taxonomy" id="658167"/>
    <lineage>
        <taxon>Bacteria</taxon>
        <taxon>Pseudomonadati</taxon>
        <taxon>Pseudomonadota</taxon>
        <taxon>Betaproteobacteria</taxon>
        <taxon>Burkholderiales</taxon>
        <taxon>Alcaligenaceae</taxon>
        <taxon>Pollutimonas</taxon>
    </lineage>
</organism>
<dbReference type="EMBL" id="FQXE01000009">
    <property type="protein sequence ID" value="SHI12567.1"/>
    <property type="molecule type" value="Genomic_DNA"/>
</dbReference>